<feature type="transmembrane region" description="Helical" evidence="1">
    <location>
        <begin position="63"/>
        <end position="80"/>
    </location>
</feature>
<feature type="domain" description="EamA" evidence="2">
    <location>
        <begin position="147"/>
        <end position="281"/>
    </location>
</feature>
<feature type="transmembrane region" description="Helical" evidence="1">
    <location>
        <begin position="86"/>
        <end position="109"/>
    </location>
</feature>
<feature type="transmembrane region" description="Helical" evidence="1">
    <location>
        <begin position="236"/>
        <end position="258"/>
    </location>
</feature>
<keyword evidence="4" id="KW-1185">Reference proteome</keyword>
<feature type="transmembrane region" description="Helical" evidence="1">
    <location>
        <begin position="31"/>
        <end position="51"/>
    </location>
</feature>
<dbReference type="PANTHER" id="PTHR22911">
    <property type="entry name" value="ACYL-MALONYL CONDENSING ENZYME-RELATED"/>
    <property type="match status" value="1"/>
</dbReference>
<evidence type="ECO:0000313" key="3">
    <source>
        <dbReference type="EMBL" id="ADY00502.1"/>
    </source>
</evidence>
<feature type="transmembrane region" description="Helical" evidence="1">
    <location>
        <begin position="264"/>
        <end position="281"/>
    </location>
</feature>
<dbReference type="AlphaFoldDB" id="F0QTG0"/>
<dbReference type="STRING" id="985053.VMUT_0288"/>
<dbReference type="GeneID" id="10287940"/>
<accession>F0QTG0</accession>
<feature type="transmembrane region" description="Helical" evidence="1">
    <location>
        <begin position="121"/>
        <end position="140"/>
    </location>
</feature>
<feature type="transmembrane region" description="Helical" evidence="1">
    <location>
        <begin position="177"/>
        <end position="197"/>
    </location>
</feature>
<evidence type="ECO:0000256" key="1">
    <source>
        <dbReference type="SAM" id="Phobius"/>
    </source>
</evidence>
<dbReference type="KEGG" id="vmo:VMUT_0288"/>
<dbReference type="SUPFAM" id="SSF103481">
    <property type="entry name" value="Multidrug resistance efflux transporter EmrE"/>
    <property type="match status" value="2"/>
</dbReference>
<dbReference type="InterPro" id="IPR000620">
    <property type="entry name" value="EamA_dom"/>
</dbReference>
<dbReference type="OrthoDB" id="214554at2157"/>
<keyword evidence="1" id="KW-1133">Transmembrane helix</keyword>
<feature type="domain" description="EamA" evidence="2">
    <location>
        <begin position="8"/>
        <end position="135"/>
    </location>
</feature>
<gene>
    <name evidence="3" type="ordered locus">VMUT_0288</name>
</gene>
<evidence type="ECO:0000259" key="2">
    <source>
        <dbReference type="Pfam" id="PF00892"/>
    </source>
</evidence>
<protein>
    <recommendedName>
        <fullName evidence="2">EamA domain-containing protein</fullName>
    </recommendedName>
</protein>
<dbReference type="EMBL" id="CP002529">
    <property type="protein sequence ID" value="ADY00502.1"/>
    <property type="molecule type" value="Genomic_DNA"/>
</dbReference>
<proteinExistence type="predicted"/>
<dbReference type="eggNOG" id="arCOG00271">
    <property type="taxonomic scope" value="Archaea"/>
</dbReference>
<dbReference type="Pfam" id="PF00892">
    <property type="entry name" value="EamA"/>
    <property type="match status" value="2"/>
</dbReference>
<sequence length="290" mass="31606">MVLKYYVILTIAVVAISWASILILLSGAQPIAVAFWRTAIAAAVLSPLLITEKRSNAYIPSKNDFILMVISGIALATHFMTWIQSLYLTTVAASTTLVSTYSIFTLIMGKLIGERVGIRSIIGTLTAFLGIVLITVPEFYISLKALVGDLLALVGAMSGAVYFLIGRFIRTKASLATYTVPVYSISALTTLFVGLVLRTRFWPYPPYTWFYISMIVLGPMLLGHTLLNYSLRYSRAITVTTSTLGEPIGASLLALLIFHQIPQALTIVGISVTLLGIYMVISEEPHGEET</sequence>
<reference evidence="3 4" key="1">
    <citation type="journal article" date="2011" name="J. Bacteriol.">
        <title>Complete genome sequence of 'Vulcanisaeta moutnovskia' strain 768-28, a novel member of the hyperthermophilic crenarchaeal genus vulcanisaeta.</title>
        <authorList>
            <person name="Gumerov V.M."/>
            <person name="Mardanov A.V."/>
            <person name="Beletsky A.V."/>
            <person name="Prokofeva M.I."/>
            <person name="Bonch-Osmolovskaya E.A."/>
            <person name="Ravin N.V."/>
            <person name="Skryabin K.G."/>
        </authorList>
    </citation>
    <scope>NUCLEOTIDE SEQUENCE [LARGE SCALE GENOMIC DNA]</scope>
    <source>
        <strain evidence="3 4">768-28</strain>
    </source>
</reference>
<dbReference type="HOGENOM" id="CLU_033863_0_2_2"/>
<dbReference type="PANTHER" id="PTHR22911:SF76">
    <property type="entry name" value="EAMA DOMAIN-CONTAINING PROTEIN"/>
    <property type="match status" value="1"/>
</dbReference>
<feature type="transmembrane region" description="Helical" evidence="1">
    <location>
        <begin position="146"/>
        <end position="165"/>
    </location>
</feature>
<dbReference type="GO" id="GO:0016020">
    <property type="term" value="C:membrane"/>
    <property type="evidence" value="ECO:0007669"/>
    <property type="project" value="InterPro"/>
</dbReference>
<feature type="transmembrane region" description="Helical" evidence="1">
    <location>
        <begin position="5"/>
        <end position="25"/>
    </location>
</feature>
<keyword evidence="1" id="KW-0472">Membrane</keyword>
<dbReference type="RefSeq" id="WP_013603665.1">
    <property type="nucleotide sequence ID" value="NC_015151.1"/>
</dbReference>
<organism evidence="3 4">
    <name type="scientific">Vulcanisaeta moutnovskia (strain 768-28)</name>
    <dbReference type="NCBI Taxonomy" id="985053"/>
    <lineage>
        <taxon>Archaea</taxon>
        <taxon>Thermoproteota</taxon>
        <taxon>Thermoprotei</taxon>
        <taxon>Thermoproteales</taxon>
        <taxon>Thermoproteaceae</taxon>
        <taxon>Vulcanisaeta</taxon>
    </lineage>
</organism>
<dbReference type="InterPro" id="IPR037185">
    <property type="entry name" value="EmrE-like"/>
</dbReference>
<feature type="transmembrane region" description="Helical" evidence="1">
    <location>
        <begin position="209"/>
        <end position="229"/>
    </location>
</feature>
<name>F0QTG0_VULM7</name>
<dbReference type="Proteomes" id="UP000007485">
    <property type="component" value="Chromosome"/>
</dbReference>
<keyword evidence="1" id="KW-0812">Transmembrane</keyword>
<evidence type="ECO:0000313" key="4">
    <source>
        <dbReference type="Proteomes" id="UP000007485"/>
    </source>
</evidence>